<evidence type="ECO:0000313" key="7">
    <source>
        <dbReference type="EMBL" id="KHN69678.1"/>
    </source>
</evidence>
<keyword evidence="3" id="KW-0547">Nucleotide-binding</keyword>
<evidence type="ECO:0000256" key="2">
    <source>
        <dbReference type="ARBA" id="ARBA00022679"/>
    </source>
</evidence>
<keyword evidence="8" id="KW-1185">Reference proteome</keyword>
<dbReference type="VEuPathDB" id="MicrosporidiaDB:M896_050850"/>
<dbReference type="SUPFAM" id="SSF54495">
    <property type="entry name" value="UBC-like"/>
    <property type="match status" value="1"/>
</dbReference>
<dbReference type="Gene3D" id="3.10.110.10">
    <property type="entry name" value="Ubiquitin Conjugating Enzyme"/>
    <property type="match status" value="1"/>
</dbReference>
<dbReference type="GO" id="GO:0061631">
    <property type="term" value="F:ubiquitin conjugating enzyme activity"/>
    <property type="evidence" value="ECO:0007669"/>
    <property type="project" value="UniProtKB-EC"/>
</dbReference>
<dbReference type="Proteomes" id="UP000031056">
    <property type="component" value="Unassembled WGS sequence"/>
</dbReference>
<keyword evidence="2" id="KW-0808">Transferase</keyword>
<protein>
    <recommendedName>
        <fullName evidence="1">E2 ubiquitin-conjugating enzyme</fullName>
        <ecNumber evidence="1">2.3.2.23</ecNumber>
    </recommendedName>
</protein>
<dbReference type="EC" id="2.3.2.23" evidence="1"/>
<evidence type="ECO:0000313" key="8">
    <source>
        <dbReference type="Proteomes" id="UP000031056"/>
    </source>
</evidence>
<proteinExistence type="predicted"/>
<dbReference type="InterPro" id="IPR050113">
    <property type="entry name" value="Ub_conjugating_enzyme"/>
</dbReference>
<dbReference type="Pfam" id="PF00179">
    <property type="entry name" value="UQ_con"/>
    <property type="match status" value="1"/>
</dbReference>
<evidence type="ECO:0000256" key="3">
    <source>
        <dbReference type="ARBA" id="ARBA00022741"/>
    </source>
</evidence>
<dbReference type="InterPro" id="IPR000608">
    <property type="entry name" value="UBC"/>
</dbReference>
<feature type="domain" description="UBC core" evidence="6">
    <location>
        <begin position="5"/>
        <end position="151"/>
    </location>
</feature>
<dbReference type="RefSeq" id="XP_014563720.1">
    <property type="nucleotide sequence ID" value="XM_014708234.1"/>
</dbReference>
<dbReference type="STRING" id="1354746.A0A0B2UK01"/>
<gene>
    <name evidence="7" type="ORF">M896_050850</name>
</gene>
<dbReference type="GeneID" id="26261738"/>
<dbReference type="AlphaFoldDB" id="A0A0B2UK01"/>
<sequence length="160" mass="18118">MATISGKNRLLIEMESMAKNPPPGCSAGPVNPDELDKWNAVIMGPPGSIYEDGMFELQIVFPPFYPFSPPKVTFNTRIFHCNIFEKNVCLDILKDQWTPALTIDKVLLSIIVLLQEPNPDDPLNGEAAGLYRKNIEKYEKKAKKWVKLYASKYKSEDEVL</sequence>
<dbReference type="OrthoDB" id="7851174at2759"/>
<dbReference type="InParanoid" id="A0A0B2UK01"/>
<keyword evidence="5" id="KW-0067">ATP-binding</keyword>
<organism evidence="7 8">
    <name type="scientific">Ordospora colligata OC4</name>
    <dbReference type="NCBI Taxonomy" id="1354746"/>
    <lineage>
        <taxon>Eukaryota</taxon>
        <taxon>Fungi</taxon>
        <taxon>Fungi incertae sedis</taxon>
        <taxon>Microsporidia</taxon>
        <taxon>Ordosporidae</taxon>
        <taxon>Ordospora</taxon>
    </lineage>
</organism>
<dbReference type="FunFam" id="3.10.110.10:FF:000060">
    <property type="entry name" value="Ubiquitin conjugating enzyme (UbcB)"/>
    <property type="match status" value="1"/>
</dbReference>
<comment type="caution">
    <text evidence="7">The sequence shown here is derived from an EMBL/GenBank/DDBJ whole genome shotgun (WGS) entry which is preliminary data.</text>
</comment>
<dbReference type="GO" id="GO:0005524">
    <property type="term" value="F:ATP binding"/>
    <property type="evidence" value="ECO:0007669"/>
    <property type="project" value="UniProtKB-KW"/>
</dbReference>
<dbReference type="EMBL" id="JOKQ01000005">
    <property type="protein sequence ID" value="KHN69678.1"/>
    <property type="molecule type" value="Genomic_DNA"/>
</dbReference>
<accession>A0A0B2UK01</accession>
<dbReference type="PROSITE" id="PS50127">
    <property type="entry name" value="UBC_2"/>
    <property type="match status" value="1"/>
</dbReference>
<dbReference type="InterPro" id="IPR016135">
    <property type="entry name" value="UBQ-conjugating_enzyme/RWD"/>
</dbReference>
<dbReference type="HOGENOM" id="CLU_030988_13_3_1"/>
<evidence type="ECO:0000256" key="4">
    <source>
        <dbReference type="ARBA" id="ARBA00022786"/>
    </source>
</evidence>
<dbReference type="FunCoup" id="A0A0B2UK01">
    <property type="interactions" value="152"/>
</dbReference>
<evidence type="ECO:0000259" key="6">
    <source>
        <dbReference type="PROSITE" id="PS50127"/>
    </source>
</evidence>
<dbReference type="PANTHER" id="PTHR24067">
    <property type="entry name" value="UBIQUITIN-CONJUGATING ENZYME E2"/>
    <property type="match status" value="1"/>
</dbReference>
<evidence type="ECO:0000256" key="5">
    <source>
        <dbReference type="ARBA" id="ARBA00022840"/>
    </source>
</evidence>
<evidence type="ECO:0000256" key="1">
    <source>
        <dbReference type="ARBA" id="ARBA00012486"/>
    </source>
</evidence>
<keyword evidence="4" id="KW-0833">Ubl conjugation pathway</keyword>
<dbReference type="SMART" id="SM00212">
    <property type="entry name" value="UBCc"/>
    <property type="match status" value="1"/>
</dbReference>
<name>A0A0B2UK01_9MICR</name>
<reference evidence="7 8" key="1">
    <citation type="journal article" date="2014" name="MBio">
        <title>The Ordospora colligata genome; evolution of extreme reduction in microsporidia and host-to-parasite horizontal gene transfer.</title>
        <authorList>
            <person name="Pombert J.-F."/>
            <person name="Haag K.L."/>
            <person name="Beidas S."/>
            <person name="Ebert D."/>
            <person name="Keeling P.J."/>
        </authorList>
    </citation>
    <scope>NUCLEOTIDE SEQUENCE [LARGE SCALE GENOMIC DNA]</scope>
    <source>
        <strain evidence="7 8">OC4</strain>
    </source>
</reference>